<comment type="caution">
    <text evidence="1">The sequence shown here is derived from an EMBL/GenBank/DDBJ whole genome shotgun (WGS) entry which is preliminary data.</text>
</comment>
<accession>A0ABD2W9I8</accession>
<dbReference type="EMBL" id="JBJJXI010000122">
    <property type="protein sequence ID" value="KAL3389720.1"/>
    <property type="molecule type" value="Genomic_DNA"/>
</dbReference>
<gene>
    <name evidence="1" type="ORF">TKK_015085</name>
</gene>
<dbReference type="AlphaFoldDB" id="A0ABD2W9I8"/>
<organism evidence="1 2">
    <name type="scientific">Trichogramma kaykai</name>
    <dbReference type="NCBI Taxonomy" id="54128"/>
    <lineage>
        <taxon>Eukaryota</taxon>
        <taxon>Metazoa</taxon>
        <taxon>Ecdysozoa</taxon>
        <taxon>Arthropoda</taxon>
        <taxon>Hexapoda</taxon>
        <taxon>Insecta</taxon>
        <taxon>Pterygota</taxon>
        <taxon>Neoptera</taxon>
        <taxon>Endopterygota</taxon>
        <taxon>Hymenoptera</taxon>
        <taxon>Apocrita</taxon>
        <taxon>Proctotrupomorpha</taxon>
        <taxon>Chalcidoidea</taxon>
        <taxon>Trichogrammatidae</taxon>
        <taxon>Trichogramma</taxon>
    </lineage>
</organism>
<reference evidence="1 2" key="1">
    <citation type="journal article" date="2024" name="bioRxiv">
        <title>A reference genome for Trichogramma kaykai: A tiny desert-dwelling parasitoid wasp with competing sex-ratio distorters.</title>
        <authorList>
            <person name="Culotta J."/>
            <person name="Lindsey A.R."/>
        </authorList>
    </citation>
    <scope>NUCLEOTIDE SEQUENCE [LARGE SCALE GENOMIC DNA]</scope>
    <source>
        <strain evidence="1 2">KSX58</strain>
    </source>
</reference>
<protein>
    <submittedName>
        <fullName evidence="1">Uncharacterized protein</fullName>
    </submittedName>
</protein>
<proteinExistence type="predicted"/>
<sequence>MISRNNNTSSAITPYLEKLWKTLEKESMSSSFQAGMDVMEQKLKSPSQIFTVKLSSTKTWSQSNFQRHQSPLINPCTLDLAY</sequence>
<evidence type="ECO:0000313" key="2">
    <source>
        <dbReference type="Proteomes" id="UP001627154"/>
    </source>
</evidence>
<dbReference type="Proteomes" id="UP001627154">
    <property type="component" value="Unassembled WGS sequence"/>
</dbReference>
<keyword evidence="2" id="KW-1185">Reference proteome</keyword>
<name>A0ABD2W9I8_9HYME</name>
<evidence type="ECO:0000313" key="1">
    <source>
        <dbReference type="EMBL" id="KAL3389720.1"/>
    </source>
</evidence>